<evidence type="ECO:0000313" key="2">
    <source>
        <dbReference type="EMBL" id="ANB15189.1"/>
    </source>
</evidence>
<dbReference type="GeneID" id="30034766"/>
<proteinExistence type="predicted"/>
<feature type="compositionally biased region" description="Low complexity" evidence="1">
    <location>
        <begin position="144"/>
        <end position="157"/>
    </location>
</feature>
<dbReference type="KEGG" id="slb:AWJ20_2813"/>
<feature type="compositionally biased region" description="Low complexity" evidence="1">
    <location>
        <begin position="201"/>
        <end position="214"/>
    </location>
</feature>
<feature type="compositionally biased region" description="Polar residues" evidence="1">
    <location>
        <begin position="1"/>
        <end position="11"/>
    </location>
</feature>
<feature type="compositionally biased region" description="Low complexity" evidence="1">
    <location>
        <begin position="231"/>
        <end position="240"/>
    </location>
</feature>
<feature type="region of interest" description="Disordered" evidence="1">
    <location>
        <begin position="1"/>
        <end position="25"/>
    </location>
</feature>
<evidence type="ECO:0000256" key="1">
    <source>
        <dbReference type="SAM" id="MobiDB-lite"/>
    </source>
</evidence>
<dbReference type="PANTHER" id="PTHR23149">
    <property type="entry name" value="G PATCH DOMAIN CONTAINING PROTEIN"/>
    <property type="match status" value="1"/>
</dbReference>
<dbReference type="OrthoDB" id="3366546at2759"/>
<protein>
    <submittedName>
        <fullName evidence="2">Tma23p</fullName>
    </submittedName>
</protein>
<dbReference type="InterPro" id="IPR050656">
    <property type="entry name" value="PINX1"/>
</dbReference>
<feature type="region of interest" description="Disordered" evidence="1">
    <location>
        <begin position="104"/>
        <end position="264"/>
    </location>
</feature>
<dbReference type="EMBL" id="CP014503">
    <property type="protein sequence ID" value="ANB15189.1"/>
    <property type="molecule type" value="Genomic_DNA"/>
</dbReference>
<evidence type="ECO:0000313" key="3">
    <source>
        <dbReference type="Proteomes" id="UP000189580"/>
    </source>
</evidence>
<dbReference type="PANTHER" id="PTHR23149:SF26">
    <property type="entry name" value="PROTEIN TMA23"/>
    <property type="match status" value="1"/>
</dbReference>
<reference evidence="2 3" key="1">
    <citation type="submission" date="2016-02" db="EMBL/GenBank/DDBJ databases">
        <title>Complete genome sequence and transcriptome regulation of the pentose utilising yeast Sugiyamaella lignohabitans.</title>
        <authorList>
            <person name="Bellasio M."/>
            <person name="Peymann A."/>
            <person name="Valli M."/>
            <person name="Sipitzky M."/>
            <person name="Graf A."/>
            <person name="Sauer M."/>
            <person name="Marx H."/>
            <person name="Mattanovich D."/>
        </authorList>
    </citation>
    <scope>NUCLEOTIDE SEQUENCE [LARGE SCALE GENOMIC DNA]</scope>
    <source>
        <strain evidence="2 3">CBS 10342</strain>
    </source>
</reference>
<gene>
    <name evidence="2" type="primary">TMA23</name>
    <name evidence="2" type="ORF">AWJ20_2813</name>
</gene>
<keyword evidence="3" id="KW-1185">Reference proteome</keyword>
<dbReference type="RefSeq" id="XP_018737666.1">
    <property type="nucleotide sequence ID" value="XM_018879784.1"/>
</dbReference>
<organism evidence="2 3">
    <name type="scientific">Sugiyamaella lignohabitans</name>
    <dbReference type="NCBI Taxonomy" id="796027"/>
    <lineage>
        <taxon>Eukaryota</taxon>
        <taxon>Fungi</taxon>
        <taxon>Dikarya</taxon>
        <taxon>Ascomycota</taxon>
        <taxon>Saccharomycotina</taxon>
        <taxon>Dipodascomycetes</taxon>
        <taxon>Dipodascales</taxon>
        <taxon>Trichomonascaceae</taxon>
        <taxon>Sugiyamaella</taxon>
    </lineage>
</organism>
<dbReference type="AlphaFoldDB" id="A0A167FE99"/>
<name>A0A167FE99_9ASCO</name>
<feature type="compositionally biased region" description="Basic and acidic residues" evidence="1">
    <location>
        <begin position="176"/>
        <end position="197"/>
    </location>
</feature>
<dbReference type="Proteomes" id="UP000189580">
    <property type="component" value="Chromosome b"/>
</dbReference>
<accession>A0A167FE99</accession>
<feature type="compositionally biased region" description="Basic and acidic residues" evidence="1">
    <location>
        <begin position="120"/>
        <end position="135"/>
    </location>
</feature>
<sequence length="264" mass="28700">MDSASYLQSFGWSHGQPLQKGGLRKPILVKHKKDTKGLGHTAGDQEAWWERMFDGQLKGLDVSTSGSSKDGGVTFKQNEIKVSAVSQNVSPLYRMFVRGGVLEGSIPPEGLSSSSKKNQNLKDEKKESDKSIKDKSNKKKSKSKSSSDSNSNSSSKSKSSKRKRDTDSDDSETQENDNKASYDDKKKSRRDSKDSKKSKSSKSSSGSSMPASKTSKSDGSSKSKKARKSKPSSTSSSSSPTPSPEEDWMRQLIRTHADAQTVSA</sequence>